<reference evidence="7 8" key="1">
    <citation type="submission" date="2020-08" db="EMBL/GenBank/DDBJ databases">
        <title>Genomic Encyclopedia of Type Strains, Phase III (KMG-III): the genomes of soil and plant-associated and newly described type strains.</title>
        <authorList>
            <person name="Whitman W."/>
        </authorList>
    </citation>
    <scope>NUCLEOTIDE SEQUENCE [LARGE SCALE GENOMIC DNA]</scope>
    <source>
        <strain evidence="7 8">CECT 3302</strain>
    </source>
</reference>
<dbReference type="Pfam" id="PF01934">
    <property type="entry name" value="HepT-like"/>
    <property type="match status" value="1"/>
</dbReference>
<keyword evidence="5" id="KW-0378">Hydrolase</keyword>
<dbReference type="EMBL" id="JACHXG010000005">
    <property type="protein sequence ID" value="MBB3089502.1"/>
    <property type="molecule type" value="Genomic_DNA"/>
</dbReference>
<dbReference type="InterPro" id="IPR008201">
    <property type="entry name" value="HepT-like"/>
</dbReference>
<organism evidence="7 8">
    <name type="scientific">Nocardioides albus</name>
    <dbReference type="NCBI Taxonomy" id="1841"/>
    <lineage>
        <taxon>Bacteria</taxon>
        <taxon>Bacillati</taxon>
        <taxon>Actinomycetota</taxon>
        <taxon>Actinomycetes</taxon>
        <taxon>Propionibacteriales</taxon>
        <taxon>Nocardioidaceae</taxon>
        <taxon>Nocardioides</taxon>
    </lineage>
</organism>
<evidence type="ECO:0000313" key="8">
    <source>
        <dbReference type="Proteomes" id="UP000577707"/>
    </source>
</evidence>
<accession>A0A7W5F907</accession>
<name>A0A7W5F907_9ACTN</name>
<keyword evidence="4" id="KW-0547">Nucleotide-binding</keyword>
<dbReference type="InterPro" id="IPR051813">
    <property type="entry name" value="HepT_RNase_toxin"/>
</dbReference>
<evidence type="ECO:0000256" key="6">
    <source>
        <dbReference type="ARBA" id="ARBA00024207"/>
    </source>
</evidence>
<dbReference type="Gene3D" id="1.20.120.580">
    <property type="entry name" value="bsu32300-like"/>
    <property type="match status" value="1"/>
</dbReference>
<evidence type="ECO:0000256" key="4">
    <source>
        <dbReference type="ARBA" id="ARBA00022741"/>
    </source>
</evidence>
<dbReference type="GO" id="GO:0004540">
    <property type="term" value="F:RNA nuclease activity"/>
    <property type="evidence" value="ECO:0007669"/>
    <property type="project" value="InterPro"/>
</dbReference>
<dbReference type="AlphaFoldDB" id="A0A7W5F907"/>
<comment type="caution">
    <text evidence="7">The sequence shown here is derived from an EMBL/GenBank/DDBJ whole genome shotgun (WGS) entry which is preliminary data.</text>
</comment>
<comment type="similarity">
    <text evidence="6">Belongs to the HepT RNase toxin family.</text>
</comment>
<proteinExistence type="inferred from homology"/>
<keyword evidence="8" id="KW-1185">Reference proteome</keyword>
<keyword evidence="3" id="KW-0540">Nuclease</keyword>
<keyword evidence="2" id="KW-1277">Toxin-antitoxin system</keyword>
<evidence type="ECO:0000256" key="2">
    <source>
        <dbReference type="ARBA" id="ARBA00022649"/>
    </source>
</evidence>
<evidence type="ECO:0000256" key="5">
    <source>
        <dbReference type="ARBA" id="ARBA00022801"/>
    </source>
</evidence>
<dbReference type="PANTHER" id="PTHR34139:SF1">
    <property type="entry name" value="RNASE MJ1380-RELATED"/>
    <property type="match status" value="1"/>
</dbReference>
<evidence type="ECO:0000313" key="7">
    <source>
        <dbReference type="EMBL" id="MBB3089502.1"/>
    </source>
</evidence>
<dbReference type="GO" id="GO:0110001">
    <property type="term" value="C:toxin-antitoxin complex"/>
    <property type="evidence" value="ECO:0007669"/>
    <property type="project" value="InterPro"/>
</dbReference>
<dbReference type="GO" id="GO:0000166">
    <property type="term" value="F:nucleotide binding"/>
    <property type="evidence" value="ECO:0007669"/>
    <property type="project" value="UniProtKB-KW"/>
</dbReference>
<dbReference type="GO" id="GO:0016787">
    <property type="term" value="F:hydrolase activity"/>
    <property type="evidence" value="ECO:0007669"/>
    <property type="project" value="UniProtKB-KW"/>
</dbReference>
<evidence type="ECO:0000256" key="3">
    <source>
        <dbReference type="ARBA" id="ARBA00022722"/>
    </source>
</evidence>
<dbReference type="RefSeq" id="WP_221208828.1">
    <property type="nucleotide sequence ID" value="NZ_BMQT01000007.1"/>
</dbReference>
<dbReference type="InterPro" id="IPR037038">
    <property type="entry name" value="HepT-like_sf"/>
</dbReference>
<sequence>MRIQEFVAGRTWEEYAEHVLLRSAVERQFEIAGEAMSVLRKEDSETAERVPGVHRIVGMRNVLIHGYAEINDLTVWRTATRDLNALVRQ</sequence>
<dbReference type="Proteomes" id="UP000577707">
    <property type="component" value="Unassembled WGS sequence"/>
</dbReference>
<keyword evidence="1" id="KW-0597">Phosphoprotein</keyword>
<gene>
    <name evidence="7" type="ORF">FHS12_002451</name>
</gene>
<protein>
    <submittedName>
        <fullName evidence="7">Uncharacterized protein with HEPN domain</fullName>
    </submittedName>
</protein>
<dbReference type="PANTHER" id="PTHR34139">
    <property type="entry name" value="UPF0331 PROTEIN MJ0127"/>
    <property type="match status" value="1"/>
</dbReference>
<evidence type="ECO:0000256" key="1">
    <source>
        <dbReference type="ARBA" id="ARBA00022553"/>
    </source>
</evidence>